<dbReference type="PROSITE" id="PS00141">
    <property type="entry name" value="ASP_PROTEASE"/>
    <property type="match status" value="1"/>
</dbReference>
<keyword evidence="2" id="KW-0808">Transferase</keyword>
<dbReference type="GO" id="GO:0015074">
    <property type="term" value="P:DNA integration"/>
    <property type="evidence" value="ECO:0007669"/>
    <property type="project" value="UniProtKB-KW"/>
</dbReference>
<dbReference type="InterPro" id="IPR043502">
    <property type="entry name" value="DNA/RNA_pol_sf"/>
</dbReference>
<dbReference type="InterPro" id="IPR001584">
    <property type="entry name" value="Integrase_cat-core"/>
</dbReference>
<dbReference type="InterPro" id="IPR001969">
    <property type="entry name" value="Aspartic_peptidase_AS"/>
</dbReference>
<dbReference type="Proteomes" id="UP001152320">
    <property type="component" value="Unassembled WGS sequence"/>
</dbReference>
<dbReference type="PANTHER" id="PTHR37984">
    <property type="entry name" value="PROTEIN CBG26694"/>
    <property type="match status" value="1"/>
</dbReference>
<dbReference type="InterPro" id="IPR043128">
    <property type="entry name" value="Rev_trsase/Diguanyl_cyclase"/>
</dbReference>
<evidence type="ECO:0008006" key="18">
    <source>
        <dbReference type="Google" id="ProtNLM"/>
    </source>
</evidence>
<dbReference type="FunFam" id="3.30.70.270:FF:000020">
    <property type="entry name" value="Transposon Tf2-6 polyprotein-like Protein"/>
    <property type="match status" value="1"/>
</dbReference>
<keyword evidence="4" id="KW-0540">Nuclease</keyword>
<name>A0A9Q0YE48_HOLLE</name>
<dbReference type="SUPFAM" id="SSF56672">
    <property type="entry name" value="DNA/RNA polymerases"/>
    <property type="match status" value="1"/>
</dbReference>
<evidence type="ECO:0000313" key="17">
    <source>
        <dbReference type="Proteomes" id="UP001152320"/>
    </source>
</evidence>
<dbReference type="Gene3D" id="3.10.20.370">
    <property type="match status" value="1"/>
</dbReference>
<dbReference type="CDD" id="cd00303">
    <property type="entry name" value="retropepsin_like"/>
    <property type="match status" value="1"/>
</dbReference>
<dbReference type="GO" id="GO:0006508">
    <property type="term" value="P:proteolysis"/>
    <property type="evidence" value="ECO:0007669"/>
    <property type="project" value="UniProtKB-KW"/>
</dbReference>
<dbReference type="Gene3D" id="3.30.70.270">
    <property type="match status" value="2"/>
</dbReference>
<proteinExistence type="predicted"/>
<feature type="region of interest" description="Disordered" evidence="12">
    <location>
        <begin position="997"/>
        <end position="1025"/>
    </location>
</feature>
<evidence type="ECO:0000256" key="9">
    <source>
        <dbReference type="ARBA" id="ARBA00022908"/>
    </source>
</evidence>
<dbReference type="Pfam" id="PF00665">
    <property type="entry name" value="rve"/>
    <property type="match status" value="1"/>
</dbReference>
<protein>
    <recommendedName>
        <fullName evidence="18">Endonuclease</fullName>
    </recommendedName>
</protein>
<keyword evidence="9" id="KW-0229">DNA integration</keyword>
<dbReference type="GO" id="GO:0004519">
    <property type="term" value="F:endonuclease activity"/>
    <property type="evidence" value="ECO:0007669"/>
    <property type="project" value="UniProtKB-KW"/>
</dbReference>
<dbReference type="InterPro" id="IPR021109">
    <property type="entry name" value="Peptidase_aspartic_dom_sf"/>
</dbReference>
<dbReference type="Pfam" id="PF17919">
    <property type="entry name" value="RT_RNaseH_2"/>
    <property type="match status" value="1"/>
</dbReference>
<dbReference type="Pfam" id="PF22938">
    <property type="entry name" value="Integrase_p58_C"/>
    <property type="match status" value="1"/>
</dbReference>
<dbReference type="SUPFAM" id="SSF50630">
    <property type="entry name" value="Acid proteases"/>
    <property type="match status" value="1"/>
</dbReference>
<dbReference type="InterPro" id="IPR054465">
    <property type="entry name" value="Integrase_p58-like_C"/>
</dbReference>
<feature type="domain" description="Integrase catalytic" evidence="15">
    <location>
        <begin position="1177"/>
        <end position="1336"/>
    </location>
</feature>
<keyword evidence="8" id="KW-0694">RNA-binding</keyword>
<evidence type="ECO:0000256" key="7">
    <source>
        <dbReference type="ARBA" id="ARBA00022842"/>
    </source>
</evidence>
<accession>A0A9Q0YE48</accession>
<evidence type="ECO:0000256" key="11">
    <source>
        <dbReference type="ARBA" id="ARBA00023268"/>
    </source>
</evidence>
<evidence type="ECO:0000256" key="3">
    <source>
        <dbReference type="ARBA" id="ARBA00022695"/>
    </source>
</evidence>
<feature type="domain" description="Reverse transcriptase" evidence="14">
    <location>
        <begin position="565"/>
        <end position="744"/>
    </location>
</feature>
<reference evidence="16" key="1">
    <citation type="submission" date="2021-10" db="EMBL/GenBank/DDBJ databases">
        <title>Tropical sea cucumber genome reveals ecological adaptation and Cuvierian tubules defense mechanism.</title>
        <authorList>
            <person name="Chen T."/>
        </authorList>
    </citation>
    <scope>NUCLEOTIDE SEQUENCE</scope>
    <source>
        <strain evidence="16">Nanhai2018</strain>
        <tissue evidence="16">Muscle</tissue>
    </source>
</reference>
<dbReference type="OrthoDB" id="4369127at2759"/>
<evidence type="ECO:0000256" key="12">
    <source>
        <dbReference type="SAM" id="MobiDB-lite"/>
    </source>
</evidence>
<dbReference type="Pfam" id="PF00078">
    <property type="entry name" value="RVT_1"/>
    <property type="match status" value="1"/>
</dbReference>
<dbReference type="Gene3D" id="2.40.70.10">
    <property type="entry name" value="Acid Proteases"/>
    <property type="match status" value="1"/>
</dbReference>
<organism evidence="16 17">
    <name type="scientific">Holothuria leucospilota</name>
    <name type="common">Black long sea cucumber</name>
    <name type="synonym">Mertensiothuria leucospilota</name>
    <dbReference type="NCBI Taxonomy" id="206669"/>
    <lineage>
        <taxon>Eukaryota</taxon>
        <taxon>Metazoa</taxon>
        <taxon>Echinodermata</taxon>
        <taxon>Eleutherozoa</taxon>
        <taxon>Echinozoa</taxon>
        <taxon>Holothuroidea</taxon>
        <taxon>Aspidochirotacea</taxon>
        <taxon>Aspidochirotida</taxon>
        <taxon>Holothuriidae</taxon>
        <taxon>Holothuria</taxon>
    </lineage>
</organism>
<dbReference type="Gene3D" id="3.10.10.10">
    <property type="entry name" value="HIV Type 1 Reverse Transcriptase, subunit A, domain 1"/>
    <property type="match status" value="1"/>
</dbReference>
<dbReference type="EMBL" id="JAIZAY010000221">
    <property type="protein sequence ID" value="KAJ8018704.1"/>
    <property type="molecule type" value="Genomic_DNA"/>
</dbReference>
<keyword evidence="5" id="KW-0255">Endonuclease</keyword>
<feature type="compositionally biased region" description="Polar residues" evidence="12">
    <location>
        <begin position="1015"/>
        <end position="1025"/>
    </location>
</feature>
<dbReference type="Pfam" id="PF17921">
    <property type="entry name" value="Integrase_H2C2"/>
    <property type="match status" value="1"/>
</dbReference>
<dbReference type="Pfam" id="PF13650">
    <property type="entry name" value="Asp_protease_2"/>
    <property type="match status" value="1"/>
</dbReference>
<evidence type="ECO:0000256" key="10">
    <source>
        <dbReference type="ARBA" id="ARBA00022918"/>
    </source>
</evidence>
<keyword evidence="6" id="KW-0378">Hydrolase</keyword>
<dbReference type="GO" id="GO:0003964">
    <property type="term" value="F:RNA-directed DNA polymerase activity"/>
    <property type="evidence" value="ECO:0007669"/>
    <property type="project" value="UniProtKB-KW"/>
</dbReference>
<comment type="caution">
    <text evidence="16">The sequence shown here is derived from an EMBL/GenBank/DDBJ whole genome shotgun (WGS) entry which is preliminary data.</text>
</comment>
<dbReference type="SUPFAM" id="SSF53098">
    <property type="entry name" value="Ribonuclease H-like"/>
    <property type="match status" value="1"/>
</dbReference>
<evidence type="ECO:0000313" key="16">
    <source>
        <dbReference type="EMBL" id="KAJ8018704.1"/>
    </source>
</evidence>
<dbReference type="FunFam" id="3.30.420.10:FF:000032">
    <property type="entry name" value="Retrovirus-related Pol polyprotein from transposon 297-like Protein"/>
    <property type="match status" value="1"/>
</dbReference>
<dbReference type="PROSITE" id="PS50878">
    <property type="entry name" value="RT_POL"/>
    <property type="match status" value="1"/>
</dbReference>
<evidence type="ECO:0000256" key="8">
    <source>
        <dbReference type="ARBA" id="ARBA00022884"/>
    </source>
</evidence>
<sequence length="1491" mass="169715">MKGGYPRDEGLGTYDYEGWRVPRGDQPVREPSYPTDRPQRVKAPPYDGSTPWEDYVVQFELIAELNEWDERTKALQLAASLRGKAQAVLADLEDGKRRKFSTLVDSLVQRFGRANQTELFRTLLRNRSRQSGETIPELAHDIQRLLSKAYPKASVEMKETLAKEAFIDASGDSDIRWKIYQARPKSLKEAVCIATELEAFNLAEQKKGVTKRLGVRRKPTYPQEKPTKSPLLWSRLGSVGARGLYVRGELEGVAVKFLVDTGADLTVIRTSLYERLSEGRGLGLENVSLDMAVADGRPLPFKGRRKFYLRVGGLEVTHDIWVADIDIDAILGYDFLQKYNCTIDAGKGKVTIGTTQQDTDMVEIDAGRKVVVAKTVVVPPGSEKMVAGRIRDGPGPASPVVIECTEKFVEHHHLMAAKVLVDPSKDVIPLRLMNPSDRPITLYEGTVVGECHSAEIVKGANPETVNCRVVTEKTDTGRDPNKIQEHLRELAEKSCEHLTDAEGARVRELLINNADVFARSKEDLGRTDLVRHTINTGTAKPIRQPPRRLPIHQKGEAEEQIQKMLKNDVIEPSASAWASPVVLVRKKDGSTRFCVDYRKLNEVTEKDSYPLPRIDDTLDTLAGSKWFCTLDLASGYWQVEVKESDRPKTAFVTYGGLYQFKVLPFGLCNAPATFERLMERVLKGLQWQTCLLYLDDVIVHGNSLDKTLNRLNEVLQRMREAKLKLNPKKCHLFQPEVSYLGHVVSSSGIAPNPDNVKVVVEWPTPCSITDVRRFVGLCSYYRRFVQGFSQICTPLFRLTEKGKKFEWRDECELAFTKLKQALTSAPILAYPEEKGTFVLDTDASDFGIGSVLSQQKEGSTQETVVAYFSKALSKAERSYCVTRKELLAVIASVKHFHHYLYGARFIVRTDHGALRWLTNFKNPEGQLARWLETLSTYDFELKHRPGRLHGNADAMSRRPADAPSRRPCVECKHCDKYDGKDVREDSVDLTQGHIFVLGDKGGTSPDEPDSKTEDTASNESNESTSWFQRWTSSQLRELQLNDKDIGPILLWKEVQHSRPDWEQITTGSAAMKNYWGQWDRLEVIEGVLYRRFESDTGQHTFLQLLVPKKIQEKILDQAHNHKLSGHLMAKKSLARIRERFYWSGYRRHVENWCKSCDDCASRKGPTKKVKSKMKLYGAGHPMQRCALDIMGPLPMSNRGNRYVLVIADYFTKWTEAYGIPDMEAETVARILVEEFICRFGVPDEIHTDQGRQFESGLFQHLCRLLDIKKTRTTPFHPQSDGMVERFNRTLESMLSLVVAENQQDWDTWLPYLMMAYRSAEHESTKFSPAEVMFGRRVNLPLCAQLPKLPDHHDSPRNSVPKYVKRLEETLYKIHEMAREYLQKAGTKQKKFHDSRTSDQVFNKGDFVWLMNSNKKKGLSPKLKRKWIGPGLILKRVTDVVYRVKMGPKRRPQVVHCDRLKPYLGDDPPLWLIRHTKTTPAAEAAPRQPENQ</sequence>
<keyword evidence="1" id="KW-0645">Protease</keyword>
<dbReference type="GO" id="GO:0003723">
    <property type="term" value="F:RNA binding"/>
    <property type="evidence" value="ECO:0007669"/>
    <property type="project" value="UniProtKB-KW"/>
</dbReference>
<evidence type="ECO:0000259" key="14">
    <source>
        <dbReference type="PROSITE" id="PS50878"/>
    </source>
</evidence>
<evidence type="ECO:0000256" key="4">
    <source>
        <dbReference type="ARBA" id="ARBA00022722"/>
    </source>
</evidence>
<dbReference type="CDD" id="cd09274">
    <property type="entry name" value="RNase_HI_RT_Ty3"/>
    <property type="match status" value="1"/>
</dbReference>
<feature type="domain" description="Peptidase A2" evidence="13">
    <location>
        <begin position="255"/>
        <end position="269"/>
    </location>
</feature>
<evidence type="ECO:0000256" key="5">
    <source>
        <dbReference type="ARBA" id="ARBA00022759"/>
    </source>
</evidence>
<dbReference type="Gene3D" id="1.10.340.70">
    <property type="match status" value="1"/>
</dbReference>
<feature type="compositionally biased region" description="Basic and acidic residues" evidence="12">
    <location>
        <begin position="17"/>
        <end position="28"/>
    </location>
</feature>
<feature type="compositionally biased region" description="Basic and acidic residues" evidence="12">
    <location>
        <begin position="1"/>
        <end position="10"/>
    </location>
</feature>
<dbReference type="InterPro" id="IPR000477">
    <property type="entry name" value="RT_dom"/>
</dbReference>
<keyword evidence="10" id="KW-0695">RNA-directed DNA polymerase</keyword>
<evidence type="ECO:0000256" key="1">
    <source>
        <dbReference type="ARBA" id="ARBA00022670"/>
    </source>
</evidence>
<dbReference type="InterPro" id="IPR041588">
    <property type="entry name" value="Integrase_H2C2"/>
</dbReference>
<gene>
    <name evidence="16" type="ORF">HOLleu_43166</name>
</gene>
<dbReference type="FunFam" id="3.10.10.10:FF:000002">
    <property type="entry name" value="Retrovirus-related Pol polyprotein from transposon 17.6-like protein"/>
    <property type="match status" value="1"/>
</dbReference>
<dbReference type="Gene3D" id="3.30.420.10">
    <property type="entry name" value="Ribonuclease H-like superfamily/Ribonuclease H"/>
    <property type="match status" value="1"/>
</dbReference>
<evidence type="ECO:0000256" key="6">
    <source>
        <dbReference type="ARBA" id="ARBA00022801"/>
    </source>
</evidence>
<dbReference type="InterPro" id="IPR012337">
    <property type="entry name" value="RNaseH-like_sf"/>
</dbReference>
<evidence type="ECO:0000259" key="15">
    <source>
        <dbReference type="PROSITE" id="PS50994"/>
    </source>
</evidence>
<dbReference type="CDD" id="cd01647">
    <property type="entry name" value="RT_LTR"/>
    <property type="match status" value="1"/>
</dbReference>
<dbReference type="InterPro" id="IPR050951">
    <property type="entry name" value="Retrovirus_Pol_polyprotein"/>
</dbReference>
<dbReference type="FunFam" id="3.10.10.10:FF:000007">
    <property type="entry name" value="Retrovirus-related Pol polyprotein from transposon 17.6-like Protein"/>
    <property type="match status" value="1"/>
</dbReference>
<keyword evidence="7" id="KW-0460">Magnesium</keyword>
<keyword evidence="11" id="KW-0511">Multifunctional enzyme</keyword>
<dbReference type="FunFam" id="1.10.340.70:FF:000001">
    <property type="entry name" value="Retrovirus-related Pol polyprotein from transposon gypsy-like Protein"/>
    <property type="match status" value="1"/>
</dbReference>
<dbReference type="InterPro" id="IPR036397">
    <property type="entry name" value="RNaseH_sf"/>
</dbReference>
<dbReference type="InterPro" id="IPR041577">
    <property type="entry name" value="RT_RNaseH_2"/>
</dbReference>
<dbReference type="FunFam" id="3.10.20.370:FF:000001">
    <property type="entry name" value="Retrovirus-related Pol polyprotein from transposon 17.6-like protein"/>
    <property type="match status" value="1"/>
</dbReference>
<dbReference type="PROSITE" id="PS50994">
    <property type="entry name" value="INTEGRASE"/>
    <property type="match status" value="1"/>
</dbReference>
<feature type="region of interest" description="Disordered" evidence="12">
    <location>
        <begin position="1"/>
        <end position="46"/>
    </location>
</feature>
<evidence type="ECO:0000256" key="2">
    <source>
        <dbReference type="ARBA" id="ARBA00022679"/>
    </source>
</evidence>
<dbReference type="PANTHER" id="PTHR37984:SF5">
    <property type="entry name" value="PROTEIN NYNRIN-LIKE"/>
    <property type="match status" value="1"/>
</dbReference>
<dbReference type="GO" id="GO:0004190">
    <property type="term" value="F:aspartic-type endopeptidase activity"/>
    <property type="evidence" value="ECO:0007669"/>
    <property type="project" value="InterPro"/>
</dbReference>
<evidence type="ECO:0000259" key="13">
    <source>
        <dbReference type="PROSITE" id="PS50175"/>
    </source>
</evidence>
<keyword evidence="17" id="KW-1185">Reference proteome</keyword>
<keyword evidence="3" id="KW-0548">Nucleotidyltransferase</keyword>
<dbReference type="InterPro" id="IPR001995">
    <property type="entry name" value="Peptidase_A2_cat"/>
</dbReference>
<dbReference type="PROSITE" id="PS50175">
    <property type="entry name" value="ASP_PROT_RETROV"/>
    <property type="match status" value="1"/>
</dbReference>